<accession>A0A7J6B6F0</accession>
<evidence type="ECO:0000313" key="1">
    <source>
        <dbReference type="EMBL" id="KAF4090673.1"/>
    </source>
</evidence>
<dbReference type="EMBL" id="JAAGNN010000004">
    <property type="protein sequence ID" value="KAF4090673.1"/>
    <property type="molecule type" value="Genomic_DNA"/>
</dbReference>
<name>A0A7J6B6F0_AMEME</name>
<protein>
    <submittedName>
        <fullName evidence="1">Uncharacterized protein</fullName>
    </submittedName>
</protein>
<organism evidence="1 2">
    <name type="scientific">Ameiurus melas</name>
    <name type="common">Black bullhead</name>
    <name type="synonym">Silurus melas</name>
    <dbReference type="NCBI Taxonomy" id="219545"/>
    <lineage>
        <taxon>Eukaryota</taxon>
        <taxon>Metazoa</taxon>
        <taxon>Chordata</taxon>
        <taxon>Craniata</taxon>
        <taxon>Vertebrata</taxon>
        <taxon>Euteleostomi</taxon>
        <taxon>Actinopterygii</taxon>
        <taxon>Neopterygii</taxon>
        <taxon>Teleostei</taxon>
        <taxon>Ostariophysi</taxon>
        <taxon>Siluriformes</taxon>
        <taxon>Ictaluridae</taxon>
        <taxon>Ameiurus</taxon>
    </lineage>
</organism>
<dbReference type="Proteomes" id="UP000593565">
    <property type="component" value="Unassembled WGS sequence"/>
</dbReference>
<sequence>MRFLHGEVISLVYPFQDASKAEDYQLKEHVEKQLRFPAITSGPDVATISESSKLEVKVELITDGWD</sequence>
<gene>
    <name evidence="1" type="ORF">AMELA_G00055080</name>
</gene>
<comment type="caution">
    <text evidence="1">The sequence shown here is derived from an EMBL/GenBank/DDBJ whole genome shotgun (WGS) entry which is preliminary data.</text>
</comment>
<keyword evidence="2" id="KW-1185">Reference proteome</keyword>
<evidence type="ECO:0000313" key="2">
    <source>
        <dbReference type="Proteomes" id="UP000593565"/>
    </source>
</evidence>
<reference evidence="1 2" key="1">
    <citation type="submission" date="2020-02" db="EMBL/GenBank/DDBJ databases">
        <title>A chromosome-scale genome assembly of the black bullhead catfish (Ameiurus melas).</title>
        <authorList>
            <person name="Wen M."/>
            <person name="Zham M."/>
            <person name="Cabau C."/>
            <person name="Klopp C."/>
            <person name="Donnadieu C."/>
            <person name="Roques C."/>
            <person name="Bouchez O."/>
            <person name="Lampietro C."/>
            <person name="Jouanno E."/>
            <person name="Herpin A."/>
            <person name="Louis A."/>
            <person name="Berthelot C."/>
            <person name="Parey E."/>
            <person name="Roest-Crollius H."/>
            <person name="Braasch I."/>
            <person name="Postlethwait J."/>
            <person name="Robinson-Rechavi M."/>
            <person name="Echchiki A."/>
            <person name="Begum T."/>
            <person name="Montfort J."/>
            <person name="Schartl M."/>
            <person name="Bobe J."/>
            <person name="Guiguen Y."/>
        </authorList>
    </citation>
    <scope>NUCLEOTIDE SEQUENCE [LARGE SCALE GENOMIC DNA]</scope>
    <source>
        <strain evidence="1">M_S1</strain>
        <tissue evidence="1">Blood</tissue>
    </source>
</reference>
<dbReference type="AlphaFoldDB" id="A0A7J6B6F0"/>
<proteinExistence type="predicted"/>